<feature type="region of interest" description="Disordered" evidence="1">
    <location>
        <begin position="295"/>
        <end position="350"/>
    </location>
</feature>
<reference evidence="2" key="1">
    <citation type="submission" date="2023-03" db="EMBL/GenBank/DDBJ databases">
        <title>Massive genome expansion in bonnet fungi (Mycena s.s.) driven by repeated elements and novel gene families across ecological guilds.</title>
        <authorList>
            <consortium name="Lawrence Berkeley National Laboratory"/>
            <person name="Harder C.B."/>
            <person name="Miyauchi S."/>
            <person name="Viragh M."/>
            <person name="Kuo A."/>
            <person name="Thoen E."/>
            <person name="Andreopoulos B."/>
            <person name="Lu D."/>
            <person name="Skrede I."/>
            <person name="Drula E."/>
            <person name="Henrissat B."/>
            <person name="Morin E."/>
            <person name="Kohler A."/>
            <person name="Barry K."/>
            <person name="LaButti K."/>
            <person name="Morin E."/>
            <person name="Salamov A."/>
            <person name="Lipzen A."/>
            <person name="Mereny Z."/>
            <person name="Hegedus B."/>
            <person name="Baldrian P."/>
            <person name="Stursova M."/>
            <person name="Weitz H."/>
            <person name="Taylor A."/>
            <person name="Grigoriev I.V."/>
            <person name="Nagy L.G."/>
            <person name="Martin F."/>
            <person name="Kauserud H."/>
        </authorList>
    </citation>
    <scope>NUCLEOTIDE SEQUENCE</scope>
    <source>
        <strain evidence="2">CBHHK067</strain>
    </source>
</reference>
<gene>
    <name evidence="2" type="ORF">B0H17DRAFT_1129248</name>
</gene>
<organism evidence="2 3">
    <name type="scientific">Mycena rosella</name>
    <name type="common">Pink bonnet</name>
    <name type="synonym">Agaricus rosellus</name>
    <dbReference type="NCBI Taxonomy" id="1033263"/>
    <lineage>
        <taxon>Eukaryota</taxon>
        <taxon>Fungi</taxon>
        <taxon>Dikarya</taxon>
        <taxon>Basidiomycota</taxon>
        <taxon>Agaricomycotina</taxon>
        <taxon>Agaricomycetes</taxon>
        <taxon>Agaricomycetidae</taxon>
        <taxon>Agaricales</taxon>
        <taxon>Marasmiineae</taxon>
        <taxon>Mycenaceae</taxon>
        <taxon>Mycena</taxon>
    </lineage>
</organism>
<comment type="caution">
    <text evidence="2">The sequence shown here is derived from an EMBL/GenBank/DDBJ whole genome shotgun (WGS) entry which is preliminary data.</text>
</comment>
<protein>
    <submittedName>
        <fullName evidence="2">Uncharacterized protein</fullName>
    </submittedName>
</protein>
<dbReference type="Proteomes" id="UP001221757">
    <property type="component" value="Unassembled WGS sequence"/>
</dbReference>
<accession>A0AAD7DUV8</accession>
<feature type="region of interest" description="Disordered" evidence="1">
    <location>
        <begin position="26"/>
        <end position="45"/>
    </location>
</feature>
<evidence type="ECO:0000313" key="2">
    <source>
        <dbReference type="EMBL" id="KAJ7699648.1"/>
    </source>
</evidence>
<evidence type="ECO:0000313" key="3">
    <source>
        <dbReference type="Proteomes" id="UP001221757"/>
    </source>
</evidence>
<dbReference type="AlphaFoldDB" id="A0AAD7DUV8"/>
<proteinExistence type="predicted"/>
<name>A0AAD7DUV8_MYCRO</name>
<evidence type="ECO:0000256" key="1">
    <source>
        <dbReference type="SAM" id="MobiDB-lite"/>
    </source>
</evidence>
<keyword evidence="3" id="KW-1185">Reference proteome</keyword>
<feature type="compositionally biased region" description="Acidic residues" evidence="1">
    <location>
        <begin position="319"/>
        <end position="332"/>
    </location>
</feature>
<sequence>MPVTVKDSSNRWISADNSETTAWWADNVRDGSKNGNMDEDSPPTPPRLSLKFQVFLQPLGTYPDAGARQASAGHLAVKEAAVTVLSHLVHSPDAQAHLAYLTLAFFMEHPPAKDAFQSKVPHTRPPNIVLVAPEDLDRGLGTTTMAWGMVRTGTGDGAAWNEIFLPIDLAEHLELNPSTPASRQRQCVWSVAYSHELVHGLAKDLFSDAVAPLLSGAWLGQDGAERSPLFESLYFGFTCQVEWKDTDVLSPDRMDKIVRLLAKRNEGPMFSMTPAVGALLDSFHSEKIRTPTFENKKPYRCTQPGSHRRCTVGSGSLEEAVEQEGEGNDSEGEQQQRREVTPPPASPAHIRLGIGMNITCCRVNDVDESWY</sequence>
<dbReference type="EMBL" id="JARKIE010000022">
    <property type="protein sequence ID" value="KAJ7699648.1"/>
    <property type="molecule type" value="Genomic_DNA"/>
</dbReference>